<accession>A0A1D7QP08</accession>
<evidence type="ECO:0000256" key="1">
    <source>
        <dbReference type="SAM" id="SignalP"/>
    </source>
</evidence>
<dbReference type="InterPro" id="IPR008969">
    <property type="entry name" value="CarboxyPept-like_regulatory"/>
</dbReference>
<dbReference type="EMBL" id="CP017141">
    <property type="protein sequence ID" value="AOM80361.1"/>
    <property type="molecule type" value="Genomic_DNA"/>
</dbReference>
<organism evidence="2 3">
    <name type="scientific">Pedobacter steynii</name>
    <dbReference type="NCBI Taxonomy" id="430522"/>
    <lineage>
        <taxon>Bacteria</taxon>
        <taxon>Pseudomonadati</taxon>
        <taxon>Bacteroidota</taxon>
        <taxon>Sphingobacteriia</taxon>
        <taxon>Sphingobacteriales</taxon>
        <taxon>Sphingobacteriaceae</taxon>
        <taxon>Pedobacter</taxon>
    </lineage>
</organism>
<dbReference type="OrthoDB" id="5505971at2"/>
<evidence type="ECO:0008006" key="4">
    <source>
        <dbReference type="Google" id="ProtNLM"/>
    </source>
</evidence>
<gene>
    <name evidence="2" type="ORF">BFS30_26255</name>
</gene>
<feature type="chain" id="PRO_5009098932" description="CarboxypepD_reg-like domain-containing protein" evidence="1">
    <location>
        <begin position="19"/>
        <end position="596"/>
    </location>
</feature>
<proteinExistence type="predicted"/>
<protein>
    <recommendedName>
        <fullName evidence="4">CarboxypepD_reg-like domain-containing protein</fullName>
    </recommendedName>
</protein>
<dbReference type="RefSeq" id="WP_069382022.1">
    <property type="nucleotide sequence ID" value="NZ_CP017141.1"/>
</dbReference>
<keyword evidence="3" id="KW-1185">Reference proteome</keyword>
<reference evidence="2 3" key="1">
    <citation type="submission" date="2016-08" db="EMBL/GenBank/DDBJ databases">
        <authorList>
            <person name="Seilhamer J.J."/>
        </authorList>
    </citation>
    <scope>NUCLEOTIDE SEQUENCE [LARGE SCALE GENOMIC DNA]</scope>
    <source>
        <strain evidence="2 3">DX4</strain>
    </source>
</reference>
<dbReference type="KEGG" id="psty:BFS30_26255"/>
<dbReference type="AlphaFoldDB" id="A0A1D7QP08"/>
<sequence>MKTRMIIFFLVLSGSALAQTTTGTYQHNLSKRVSFYIRQERVSQVLSKMSKAGDFYFAYNGTLFSQDSLVNLNVRNAPVRDVLDQMFNGKVDYKENAEYIILRYAVNHLTIEPENITTAENLYMISGYVVDTQTGKKVTQASVYEKRLLQSTLTDNDGYFRLRFKGDHKEVILNASKETYRDTALVFLADITIKPESYDDPDREKGTMFSNAIEDLGIGRFFISSAQRIQNLNIPNFFANTPFQASLTPGLSSHGMMSSRVINKVSLNVIGGYTAGVDGVEFAGAFNLTKGNVKKAQVAGIFNTVGGDVDGTQFAGLHNDVRGQLKGAQAAGLLNIVKGDVNGVQFAGMANIVSGNMKGFQAAGLTNIVGAETKGVQIAGLGNVNSRNSVGIAIAGLANITSKTSSGLQLAGLFNATKKNTGFQIALVNLADSSSGTSLGLLNFIGDGYHKISISANEQINTNIALKTGNAKLYSIILAGYNFSDTAKLATLGIGFGHDFIFNKRLSLAPELLFQYLYPGNWDYSNSLTKFQLNLQIQVFKGFTIFGGPSYSYYNSDAPAGSSAKNYKQQIVPRKHHNFSGNNKGWHGWNVGITIM</sequence>
<dbReference type="Proteomes" id="UP000094313">
    <property type="component" value="Chromosome"/>
</dbReference>
<keyword evidence="1" id="KW-0732">Signal</keyword>
<evidence type="ECO:0000313" key="2">
    <source>
        <dbReference type="EMBL" id="AOM80361.1"/>
    </source>
</evidence>
<dbReference type="SUPFAM" id="SSF49464">
    <property type="entry name" value="Carboxypeptidase regulatory domain-like"/>
    <property type="match status" value="1"/>
</dbReference>
<evidence type="ECO:0000313" key="3">
    <source>
        <dbReference type="Proteomes" id="UP000094313"/>
    </source>
</evidence>
<feature type="signal peptide" evidence="1">
    <location>
        <begin position="1"/>
        <end position="18"/>
    </location>
</feature>
<name>A0A1D7QP08_9SPHI</name>